<feature type="domain" description="Amidohydrolase-related" evidence="1">
    <location>
        <begin position="55"/>
        <end position="391"/>
    </location>
</feature>
<dbReference type="InterPro" id="IPR057744">
    <property type="entry name" value="OTAase-like"/>
</dbReference>
<dbReference type="InterPro" id="IPR006680">
    <property type="entry name" value="Amidohydro-rel"/>
</dbReference>
<dbReference type="EMBL" id="CAJB01000002">
    <property type="protein sequence ID" value="CCH76002.1"/>
    <property type="molecule type" value="Genomic_DNA"/>
</dbReference>
<dbReference type="PANTHER" id="PTHR43135:SF3">
    <property type="entry name" value="ALPHA-D-RIBOSE 1-METHYLPHOSPHONATE 5-TRIPHOSPHATE DIPHOSPHATASE"/>
    <property type="match status" value="1"/>
</dbReference>
<dbReference type="InterPro" id="IPR051781">
    <property type="entry name" value="Metallo-dep_Hydrolase"/>
</dbReference>
<protein>
    <submittedName>
        <fullName evidence="2">Amidohydrolase</fullName>
    </submittedName>
</protein>
<dbReference type="AlphaFoldDB" id="A0A077LTZ3"/>
<keyword evidence="2" id="KW-0378">Hydrolase</keyword>
<dbReference type="OrthoDB" id="3189065at2"/>
<sequence>MRIRIINARLLEPATGESQENSWIDIDGDRIAGSGVGEPPPVGDDCRVIDAQGGTVLPGLVDAHVHIIVTAADPNVYKNWSPGYTTVRALLAAGDMLRRGFTTIRDVGGADYGMARALDEGLMPGPRLLFGGKAVSQTGGHGDFRDLNDNSTSCCQLQPEFGRIADGVAQVQQAARDEFRKGAHHLKLVVSGGVASPTDEISAVQYTYEEIRAAVIEAENHNRYVAVHAYHPRSVNQALRAGVRSVEHGNLIDDESIRMLLENDAFLVPNVFAYEAMYEAGTASLSETSLRKLDEVRMAALDALDRAHRAGVKIVYGSDLLGPLQVHQLQEFTIRAKVQPIIDVIRSATSTAAEMVGMEGEIGTLATGACADLLVLDGDPEEDLTVLTDPVQHPRYVIHRGNVLEPNAT</sequence>
<dbReference type="PANTHER" id="PTHR43135">
    <property type="entry name" value="ALPHA-D-RIBOSE 1-METHYLPHOSPHONATE 5-TRIPHOSPHATE DIPHOSPHATASE"/>
    <property type="match status" value="1"/>
</dbReference>
<dbReference type="CDD" id="cd01299">
    <property type="entry name" value="Met_dep_hydrolase_A"/>
    <property type="match status" value="1"/>
</dbReference>
<dbReference type="Gene3D" id="2.30.40.10">
    <property type="entry name" value="Urease, subunit C, domain 1"/>
    <property type="match status" value="1"/>
</dbReference>
<dbReference type="SUPFAM" id="SSF51556">
    <property type="entry name" value="Metallo-dependent hydrolases"/>
    <property type="match status" value="1"/>
</dbReference>
<dbReference type="Pfam" id="PF01979">
    <property type="entry name" value="Amidohydro_1"/>
    <property type="match status" value="1"/>
</dbReference>
<dbReference type="STRING" id="1194083.BN12_100031"/>
<keyword evidence="3" id="KW-1185">Reference proteome</keyword>
<accession>A0A077LTZ3</accession>
<proteinExistence type="predicted"/>
<gene>
    <name evidence="2" type="ORF">BN12_100031</name>
</gene>
<dbReference type="RefSeq" id="WP_048549883.1">
    <property type="nucleotide sequence ID" value="NZ_HF570958.1"/>
</dbReference>
<dbReference type="Gene3D" id="3.20.20.140">
    <property type="entry name" value="Metal-dependent hydrolases"/>
    <property type="match status" value="1"/>
</dbReference>
<dbReference type="GO" id="GO:0016810">
    <property type="term" value="F:hydrolase activity, acting on carbon-nitrogen (but not peptide) bonds"/>
    <property type="evidence" value="ECO:0007669"/>
    <property type="project" value="InterPro"/>
</dbReference>
<dbReference type="Proteomes" id="UP000035721">
    <property type="component" value="Unassembled WGS sequence"/>
</dbReference>
<evidence type="ECO:0000313" key="2">
    <source>
        <dbReference type="EMBL" id="CCH76002.1"/>
    </source>
</evidence>
<reference evidence="2 3" key="1">
    <citation type="journal article" date="2013" name="ISME J.">
        <title>A metabolic model for members of the genus Tetrasphaera involved in enhanced biological phosphorus removal.</title>
        <authorList>
            <person name="Kristiansen R."/>
            <person name="Nguyen H.T.T."/>
            <person name="Saunders A.M."/>
            <person name="Nielsen J.L."/>
            <person name="Wimmer R."/>
            <person name="Le V.Q."/>
            <person name="McIlroy S.J."/>
            <person name="Petrovski S."/>
            <person name="Seviour R.J."/>
            <person name="Calteau A."/>
            <person name="Nielsen K.L."/>
            <person name="Nielsen P.H."/>
        </authorList>
    </citation>
    <scope>NUCLEOTIDE SEQUENCE [LARGE SCALE GENOMIC DNA]</scope>
    <source>
        <strain evidence="2 3">T1-X7</strain>
    </source>
</reference>
<evidence type="ECO:0000259" key="1">
    <source>
        <dbReference type="Pfam" id="PF01979"/>
    </source>
</evidence>
<comment type="caution">
    <text evidence="2">The sequence shown here is derived from an EMBL/GenBank/DDBJ whole genome shotgun (WGS) entry which is preliminary data.</text>
</comment>
<dbReference type="InterPro" id="IPR032466">
    <property type="entry name" value="Metal_Hydrolase"/>
</dbReference>
<dbReference type="InterPro" id="IPR011059">
    <property type="entry name" value="Metal-dep_hydrolase_composite"/>
</dbReference>
<organism evidence="2 3">
    <name type="scientific">Nostocoides japonicum T1-X7</name>
    <dbReference type="NCBI Taxonomy" id="1194083"/>
    <lineage>
        <taxon>Bacteria</taxon>
        <taxon>Bacillati</taxon>
        <taxon>Actinomycetota</taxon>
        <taxon>Actinomycetes</taxon>
        <taxon>Micrococcales</taxon>
        <taxon>Intrasporangiaceae</taxon>
        <taxon>Nostocoides</taxon>
    </lineage>
</organism>
<dbReference type="SUPFAM" id="SSF51338">
    <property type="entry name" value="Composite domain of metallo-dependent hydrolases"/>
    <property type="match status" value="1"/>
</dbReference>
<name>A0A077LTZ3_9MICO</name>
<evidence type="ECO:0000313" key="3">
    <source>
        <dbReference type="Proteomes" id="UP000035721"/>
    </source>
</evidence>